<dbReference type="CDD" id="cd03443">
    <property type="entry name" value="PaaI_thioesterase"/>
    <property type="match status" value="1"/>
</dbReference>
<dbReference type="RefSeq" id="WP_055664220.1">
    <property type="nucleotide sequence ID" value="NZ_CYPR01000194.1"/>
</dbReference>
<protein>
    <submittedName>
        <fullName evidence="3">Putative domain 1</fullName>
    </submittedName>
</protein>
<evidence type="ECO:0000259" key="2">
    <source>
        <dbReference type="Pfam" id="PF03061"/>
    </source>
</evidence>
<dbReference type="GO" id="GO:0016289">
    <property type="term" value="F:acyl-CoA hydrolase activity"/>
    <property type="evidence" value="ECO:0007669"/>
    <property type="project" value="UniProtKB-ARBA"/>
</dbReference>
<dbReference type="OrthoDB" id="9806185at2"/>
<dbReference type="NCBIfam" id="TIGR00369">
    <property type="entry name" value="unchar_dom_1"/>
    <property type="match status" value="1"/>
</dbReference>
<evidence type="ECO:0000256" key="1">
    <source>
        <dbReference type="ARBA" id="ARBA00022801"/>
    </source>
</evidence>
<sequence length="144" mass="14736">MSAFDANAARARVEASFARQGMMATLGARVEHVGEGLVRIAAEVTPASAQQHGAGHAGLTFSLADSAAGYAALTLMEPDAEVVTSEFRISLLARASGLLVAEGRVVRSGRRLIAVASDVYGSDGSDAERRHVATALGTMVPVGA</sequence>
<proteinExistence type="predicted"/>
<keyword evidence="4" id="KW-1185">Reference proteome</keyword>
<dbReference type="InterPro" id="IPR003736">
    <property type="entry name" value="PAAI_dom"/>
</dbReference>
<dbReference type="Proteomes" id="UP000049455">
    <property type="component" value="Unassembled WGS sequence"/>
</dbReference>
<accession>A0A0M7BFN8</accession>
<dbReference type="Pfam" id="PF03061">
    <property type="entry name" value="4HBT"/>
    <property type="match status" value="1"/>
</dbReference>
<dbReference type="EMBL" id="CYPR01000194">
    <property type="protein sequence ID" value="CUH40136.1"/>
    <property type="molecule type" value="Genomic_DNA"/>
</dbReference>
<dbReference type="InterPro" id="IPR006683">
    <property type="entry name" value="Thioestr_dom"/>
</dbReference>
<name>A0A0M7BFN8_9RHOB</name>
<dbReference type="InterPro" id="IPR029069">
    <property type="entry name" value="HotDog_dom_sf"/>
</dbReference>
<evidence type="ECO:0000313" key="3">
    <source>
        <dbReference type="EMBL" id="CUH40136.1"/>
    </source>
</evidence>
<keyword evidence="1" id="KW-0378">Hydrolase</keyword>
<feature type="domain" description="Thioesterase" evidence="2">
    <location>
        <begin position="53"/>
        <end position="124"/>
    </location>
</feature>
<evidence type="ECO:0000313" key="4">
    <source>
        <dbReference type="Proteomes" id="UP000049455"/>
    </source>
</evidence>
<reference evidence="3 4" key="1">
    <citation type="submission" date="2015-09" db="EMBL/GenBank/DDBJ databases">
        <authorList>
            <person name="Jackson K.R."/>
            <person name="Lunt B.L."/>
            <person name="Fisher J.N.B."/>
            <person name="Gardner A.V."/>
            <person name="Bailey M.E."/>
            <person name="Deus L.M."/>
            <person name="Earl A.S."/>
            <person name="Gibby P.D."/>
            <person name="Hartmann K.A."/>
            <person name="Liu J.E."/>
            <person name="Manci A.M."/>
            <person name="Nielsen D.A."/>
            <person name="Solomon M.B."/>
            <person name="Breakwell D.P."/>
            <person name="Burnett S.H."/>
            <person name="Grose J.H."/>
        </authorList>
    </citation>
    <scope>NUCLEOTIDE SEQUENCE [LARGE SCALE GENOMIC DNA]</scope>
    <source>
        <strain evidence="3 4">CECT 7799</strain>
    </source>
</reference>
<dbReference type="STRING" id="313367.JSE7799_02866"/>
<organism evidence="3 4">
    <name type="scientific">Jannaschia seosinensis</name>
    <dbReference type="NCBI Taxonomy" id="313367"/>
    <lineage>
        <taxon>Bacteria</taxon>
        <taxon>Pseudomonadati</taxon>
        <taxon>Pseudomonadota</taxon>
        <taxon>Alphaproteobacteria</taxon>
        <taxon>Rhodobacterales</taxon>
        <taxon>Roseobacteraceae</taxon>
        <taxon>Jannaschia</taxon>
    </lineage>
</organism>
<dbReference type="SUPFAM" id="SSF54637">
    <property type="entry name" value="Thioesterase/thiol ester dehydrase-isomerase"/>
    <property type="match status" value="1"/>
</dbReference>
<dbReference type="AlphaFoldDB" id="A0A0M7BFN8"/>
<dbReference type="Gene3D" id="3.10.129.10">
    <property type="entry name" value="Hotdog Thioesterase"/>
    <property type="match status" value="1"/>
</dbReference>
<gene>
    <name evidence="3" type="ORF">JSE7799_02866</name>
</gene>